<keyword evidence="3" id="KW-1185">Reference proteome</keyword>
<sequence>MPPELFHARTIIVWARGHAERMRREGRSELGASAIEWAIISAVVVVLALIIAKVITSVVNDNANKIKDGSNY</sequence>
<evidence type="ECO:0000313" key="2">
    <source>
        <dbReference type="EMBL" id="MEX0428593.1"/>
    </source>
</evidence>
<gene>
    <name evidence="2" type="ORF">AB3X52_13260</name>
</gene>
<name>A0ABV3T0E6_9ACTN</name>
<evidence type="ECO:0000313" key="3">
    <source>
        <dbReference type="Proteomes" id="UP001556631"/>
    </source>
</evidence>
<evidence type="ECO:0008006" key="4">
    <source>
        <dbReference type="Google" id="ProtNLM"/>
    </source>
</evidence>
<accession>A0ABV3T0E6</accession>
<organism evidence="2 3">
    <name type="scientific">Nocardioides eburneus</name>
    <dbReference type="NCBI Taxonomy" id="3231482"/>
    <lineage>
        <taxon>Bacteria</taxon>
        <taxon>Bacillati</taxon>
        <taxon>Actinomycetota</taxon>
        <taxon>Actinomycetes</taxon>
        <taxon>Propionibacteriales</taxon>
        <taxon>Nocardioidaceae</taxon>
        <taxon>Nocardioides</taxon>
    </lineage>
</organism>
<keyword evidence="1" id="KW-0812">Transmembrane</keyword>
<comment type="caution">
    <text evidence="2">The sequence shown here is derived from an EMBL/GenBank/DDBJ whole genome shotgun (WGS) entry which is preliminary data.</text>
</comment>
<keyword evidence="1" id="KW-1133">Transmembrane helix</keyword>
<evidence type="ECO:0000256" key="1">
    <source>
        <dbReference type="SAM" id="Phobius"/>
    </source>
</evidence>
<protein>
    <recommendedName>
        <fullName evidence="4">Flp family type IVb pilin</fullName>
    </recommendedName>
</protein>
<keyword evidence="1" id="KW-0472">Membrane</keyword>
<reference evidence="2 3" key="1">
    <citation type="submission" date="2024-07" db="EMBL/GenBank/DDBJ databases">
        <authorList>
            <person name="Lee S."/>
            <person name="Kang M."/>
        </authorList>
    </citation>
    <scope>NUCLEOTIDE SEQUENCE [LARGE SCALE GENOMIC DNA]</scope>
    <source>
        <strain evidence="2 3">DS6</strain>
    </source>
</reference>
<proteinExistence type="predicted"/>
<dbReference type="EMBL" id="JBFPJR010000023">
    <property type="protein sequence ID" value="MEX0428593.1"/>
    <property type="molecule type" value="Genomic_DNA"/>
</dbReference>
<dbReference type="Proteomes" id="UP001556631">
    <property type="component" value="Unassembled WGS sequence"/>
</dbReference>
<dbReference type="RefSeq" id="WP_367994564.1">
    <property type="nucleotide sequence ID" value="NZ_JBFPJR010000023.1"/>
</dbReference>
<feature type="transmembrane region" description="Helical" evidence="1">
    <location>
        <begin position="30"/>
        <end position="52"/>
    </location>
</feature>